<sequence length="166" mass="19502">MEKSGVIKESKQNKEFSMQLKKGDHVVIHTLAEADGEILECASDEFPYKQDGNTFNAVEIKGKPGVYNVDYLQLVKVDLFLKNMFRTNRTKPETVEMQEYIYNLLLDHKNGMYSKDIVRKLREEKDLVYSNTTTLMKKVMEKYPEIKKPYSGFYIIQKENKEEELQ</sequence>
<dbReference type="RefSeq" id="WP_251233524.1">
    <property type="nucleotide sequence ID" value="NZ_JAMAVL010000010.1"/>
</dbReference>
<reference evidence="2" key="1">
    <citation type="submission" date="2025-02" db="EMBL/GenBank/DDBJ databases">
        <title>Complete genome sequences of 52 Bacillus and Priestia strains isolated from West-African fermentations and 26 reference strains from the DSMZ collection.</title>
        <authorList>
            <person name="Wiedenbein E.S."/>
            <person name="Canoy T.S."/>
            <person name="Hui Y."/>
            <person name="Parkouda C."/>
            <person name="Dawende C."/>
            <person name="Ametefe E."/>
            <person name="Jespersen L."/>
            <person name="Nielsen D.S."/>
        </authorList>
    </citation>
    <scope>NUCLEOTIDE SEQUENCE</scope>
    <source>
        <strain evidence="2">PRO56</strain>
    </source>
</reference>
<dbReference type="EMBL" id="CP120574">
    <property type="protein sequence ID" value="WEY82914.2"/>
    <property type="molecule type" value="Genomic_DNA"/>
</dbReference>
<organism evidence="2 3">
    <name type="scientific">Bacillus subtilis</name>
    <dbReference type="NCBI Taxonomy" id="1423"/>
    <lineage>
        <taxon>Bacteria</taxon>
        <taxon>Bacillati</taxon>
        <taxon>Bacillota</taxon>
        <taxon>Bacilli</taxon>
        <taxon>Bacillales</taxon>
        <taxon>Bacillaceae</taxon>
        <taxon>Bacillus</taxon>
    </lineage>
</organism>
<geneLocation type="plasmid" evidence="2 3">
    <name>unnamed1</name>
</geneLocation>
<dbReference type="AlphaFoldDB" id="A0AAX3RJX6"/>
<evidence type="ECO:0000313" key="3">
    <source>
        <dbReference type="Proteomes" id="UP001214898"/>
    </source>
</evidence>
<evidence type="ECO:0000259" key="1">
    <source>
        <dbReference type="Pfam" id="PF23159"/>
    </source>
</evidence>
<dbReference type="InterPro" id="IPR056984">
    <property type="entry name" value="WH_Rok"/>
</dbReference>
<protein>
    <recommendedName>
        <fullName evidence="1">Repressor Rok winged helix domain-containing protein</fullName>
    </recommendedName>
</protein>
<gene>
    <name evidence="2" type="ORF">P5633_00185</name>
</gene>
<proteinExistence type="predicted"/>
<keyword evidence="2" id="KW-0614">Plasmid</keyword>
<accession>A0AAX3RJX6</accession>
<dbReference type="Proteomes" id="UP001214898">
    <property type="component" value="Plasmid unnamed1"/>
</dbReference>
<dbReference type="Pfam" id="PF23159">
    <property type="entry name" value="WHD_Rok"/>
    <property type="match status" value="1"/>
</dbReference>
<evidence type="ECO:0000313" key="2">
    <source>
        <dbReference type="EMBL" id="WEY82914.2"/>
    </source>
</evidence>
<name>A0AAX3RJX6_BACIU</name>